<dbReference type="Pfam" id="PF03900">
    <property type="entry name" value="Porphobil_deamC"/>
    <property type="match status" value="1"/>
</dbReference>
<evidence type="ECO:0000256" key="7">
    <source>
        <dbReference type="ARBA" id="ARBA00033064"/>
    </source>
</evidence>
<dbReference type="GO" id="GO:0004418">
    <property type="term" value="F:hydroxymethylbilane synthase activity"/>
    <property type="evidence" value="ECO:0007669"/>
    <property type="project" value="UniProtKB-EC"/>
</dbReference>
<evidence type="ECO:0000313" key="10">
    <source>
        <dbReference type="EMBL" id="KAK2573873.1"/>
    </source>
</evidence>
<evidence type="ECO:0000256" key="3">
    <source>
        <dbReference type="ARBA" id="ARBA00005638"/>
    </source>
</evidence>
<dbReference type="InterPro" id="IPR022417">
    <property type="entry name" value="Porphobilin_deaminase_N"/>
</dbReference>
<dbReference type="HAMAP" id="MF_00260">
    <property type="entry name" value="Porphobil_deam"/>
    <property type="match status" value="1"/>
</dbReference>
<dbReference type="PANTHER" id="PTHR11557:SF0">
    <property type="entry name" value="PORPHOBILINOGEN DEAMINASE"/>
    <property type="match status" value="1"/>
</dbReference>
<evidence type="ECO:0000313" key="11">
    <source>
        <dbReference type="Proteomes" id="UP001249851"/>
    </source>
</evidence>
<gene>
    <name evidence="10" type="ORF">P5673_001580</name>
</gene>
<dbReference type="Gene3D" id="3.30.160.40">
    <property type="entry name" value="Porphobilinogen deaminase, C-terminal domain"/>
    <property type="match status" value="1"/>
</dbReference>
<evidence type="ECO:0000256" key="2">
    <source>
        <dbReference type="ARBA" id="ARBA00004735"/>
    </source>
</evidence>
<evidence type="ECO:0000256" key="4">
    <source>
        <dbReference type="ARBA" id="ARBA00012655"/>
    </source>
</evidence>
<dbReference type="FunFam" id="3.40.190.10:FF:000005">
    <property type="entry name" value="Porphobilinogen deaminase"/>
    <property type="match status" value="1"/>
</dbReference>
<dbReference type="SUPFAM" id="SSF54782">
    <property type="entry name" value="Porphobilinogen deaminase (hydroxymethylbilane synthase), C-terminal domain"/>
    <property type="match status" value="1"/>
</dbReference>
<dbReference type="PIRSF" id="PIRSF001438">
    <property type="entry name" value="4pyrrol_synth_OHMeBilane_synth"/>
    <property type="match status" value="1"/>
</dbReference>
<dbReference type="PANTHER" id="PTHR11557">
    <property type="entry name" value="PORPHOBILINOGEN DEAMINASE"/>
    <property type="match status" value="1"/>
</dbReference>
<evidence type="ECO:0000256" key="5">
    <source>
        <dbReference type="ARBA" id="ARBA00022679"/>
    </source>
</evidence>
<evidence type="ECO:0000256" key="6">
    <source>
        <dbReference type="ARBA" id="ARBA00023244"/>
    </source>
</evidence>
<comment type="similarity">
    <text evidence="3">Belongs to the HMBS family.</text>
</comment>
<dbReference type="CDD" id="cd13645">
    <property type="entry name" value="PBP2_HuPBGD_like"/>
    <property type="match status" value="1"/>
</dbReference>
<evidence type="ECO:0000256" key="1">
    <source>
        <dbReference type="ARBA" id="ARBA00001916"/>
    </source>
</evidence>
<dbReference type="NCBIfam" id="TIGR00212">
    <property type="entry name" value="hemC"/>
    <property type="match status" value="1"/>
</dbReference>
<keyword evidence="6" id="KW-0627">Porphyrin biosynthesis</keyword>
<dbReference type="FunFam" id="3.40.190.10:FF:000260">
    <property type="entry name" value="Porphobilinogen deaminase"/>
    <property type="match status" value="1"/>
</dbReference>
<proteinExistence type="inferred from homology"/>
<dbReference type="EMBL" id="JARQWQ010000002">
    <property type="protein sequence ID" value="KAK2573873.1"/>
    <property type="molecule type" value="Genomic_DNA"/>
</dbReference>
<reference evidence="10" key="1">
    <citation type="journal article" date="2023" name="G3 (Bethesda)">
        <title>Whole genome assembly and annotation of the endangered Caribbean coral Acropora cervicornis.</title>
        <authorList>
            <person name="Selwyn J.D."/>
            <person name="Vollmer S.V."/>
        </authorList>
    </citation>
    <scope>NUCLEOTIDE SEQUENCE</scope>
    <source>
        <strain evidence="10">K2</strain>
    </source>
</reference>
<organism evidence="10 11">
    <name type="scientific">Acropora cervicornis</name>
    <name type="common">Staghorn coral</name>
    <dbReference type="NCBI Taxonomy" id="6130"/>
    <lineage>
        <taxon>Eukaryota</taxon>
        <taxon>Metazoa</taxon>
        <taxon>Cnidaria</taxon>
        <taxon>Anthozoa</taxon>
        <taxon>Hexacorallia</taxon>
        <taxon>Scleractinia</taxon>
        <taxon>Astrocoeniina</taxon>
        <taxon>Acroporidae</taxon>
        <taxon>Acropora</taxon>
    </lineage>
</organism>
<dbReference type="InterPro" id="IPR022419">
    <property type="entry name" value="Porphobilin_deaminase_cofac_BS"/>
</dbReference>
<dbReference type="GO" id="GO:0005737">
    <property type="term" value="C:cytoplasm"/>
    <property type="evidence" value="ECO:0007669"/>
    <property type="project" value="TreeGrafter"/>
</dbReference>
<dbReference type="InterPro" id="IPR022418">
    <property type="entry name" value="Porphobilinogen_deaminase_C"/>
</dbReference>
<dbReference type="AlphaFoldDB" id="A0AAD9VGN2"/>
<comment type="caution">
    <text evidence="10">The sequence shown here is derived from an EMBL/GenBank/DDBJ whole genome shotgun (WGS) entry which is preliminary data.</text>
</comment>
<dbReference type="GO" id="GO:0006783">
    <property type="term" value="P:heme biosynthetic process"/>
    <property type="evidence" value="ECO:0007669"/>
    <property type="project" value="TreeGrafter"/>
</dbReference>
<dbReference type="InterPro" id="IPR000860">
    <property type="entry name" value="HemC"/>
</dbReference>
<keyword evidence="5" id="KW-0808">Transferase</keyword>
<accession>A0AAD9VGN2</accession>
<keyword evidence="11" id="KW-1185">Reference proteome</keyword>
<evidence type="ECO:0000259" key="9">
    <source>
        <dbReference type="Pfam" id="PF03900"/>
    </source>
</evidence>
<dbReference type="PRINTS" id="PR00151">
    <property type="entry name" value="PORPHBDMNASE"/>
</dbReference>
<dbReference type="EC" id="2.5.1.61" evidence="4"/>
<protein>
    <recommendedName>
        <fullName evidence="4">hydroxymethylbilane synthase</fullName>
        <ecNumber evidence="4">2.5.1.61</ecNumber>
    </recommendedName>
    <alternativeName>
        <fullName evidence="7">Hydroxymethylbilane synthase</fullName>
    </alternativeName>
</protein>
<dbReference type="Gene3D" id="3.40.190.10">
    <property type="entry name" value="Periplasmic binding protein-like II"/>
    <property type="match status" value="2"/>
</dbReference>
<evidence type="ECO:0000259" key="8">
    <source>
        <dbReference type="Pfam" id="PF01379"/>
    </source>
</evidence>
<comment type="cofactor">
    <cofactor evidence="1">
        <name>dipyrromethane</name>
        <dbReference type="ChEBI" id="CHEBI:60342"/>
    </cofactor>
</comment>
<dbReference type="SUPFAM" id="SSF53850">
    <property type="entry name" value="Periplasmic binding protein-like II"/>
    <property type="match status" value="1"/>
</dbReference>
<dbReference type="Pfam" id="PF01379">
    <property type="entry name" value="Porphobil_deam"/>
    <property type="match status" value="1"/>
</dbReference>
<dbReference type="PROSITE" id="PS00533">
    <property type="entry name" value="PORPHOBILINOGEN_DEAM"/>
    <property type="match status" value="1"/>
</dbReference>
<comment type="pathway">
    <text evidence="2">Porphyrin-containing compound metabolism; protoporphyrin-IX biosynthesis; coproporphyrinogen-III from 5-aminolevulinate: step 2/4.</text>
</comment>
<sequence>MAGKETVIKVGSRKSQLALIQTNVIIDELKKMNPDTTFEIVSMSTIGDDILNRPLPKIGEKSVFTKELEVALANRSVHLVVHSLKDLPSTLPPGMLIGAVFKRDDPHDVAVFHPRHKGSTLAELPKGSVIGTSSLRRSAQLKRAFPHLIIEDVRGNLNTRLSKLDNGDKYNALILAAAGMERMGWKERIDQILGSNECLYAVGQGALAVEVNVDDTETIELVSKLIDKHTSLCCAAERNFLKTLEGGCSVPIGVNSSLEKTNQLSITGAVFSLDGKECIMDTVTGLLPVPSVQPGGCRHSALTQSCIFVPEEVRDCLVAAEKLGEQLARNLIARGAERVLRAAREEKDHVP</sequence>
<name>A0AAD9VGN2_ACRCE</name>
<feature type="domain" description="Porphobilinogen deaminase C-terminal" evidence="9">
    <location>
        <begin position="232"/>
        <end position="284"/>
    </location>
</feature>
<feature type="domain" description="Porphobilinogen deaminase N-terminal" evidence="8">
    <location>
        <begin position="8"/>
        <end position="219"/>
    </location>
</feature>
<reference evidence="10" key="2">
    <citation type="journal article" date="2023" name="Science">
        <title>Genomic signatures of disease resistance in endangered staghorn corals.</title>
        <authorList>
            <person name="Vollmer S.V."/>
            <person name="Selwyn J.D."/>
            <person name="Despard B.A."/>
            <person name="Roesel C.L."/>
        </authorList>
    </citation>
    <scope>NUCLEOTIDE SEQUENCE</scope>
    <source>
        <strain evidence="10">K2</strain>
    </source>
</reference>
<dbReference type="Proteomes" id="UP001249851">
    <property type="component" value="Unassembled WGS sequence"/>
</dbReference>
<dbReference type="InterPro" id="IPR036803">
    <property type="entry name" value="Porphobilinogen_deaminase_C_sf"/>
</dbReference>